<dbReference type="PATRIC" id="fig|1303518.3.peg.2750"/>
<feature type="domain" description="C4-type zinc ribbon" evidence="2">
    <location>
        <begin position="201"/>
        <end position="233"/>
    </location>
</feature>
<dbReference type="Pfam" id="PF02591">
    <property type="entry name" value="Zn_ribbon_9"/>
    <property type="match status" value="1"/>
</dbReference>
<reference evidence="5" key="1">
    <citation type="submission" date="2013-03" db="EMBL/GenBank/DDBJ databases">
        <title>Genome sequence of Chthonomonas calidirosea, the first sequenced genome from the Armatimonadetes phylum (formally candidate division OP10).</title>
        <authorList>
            <person name="Lee K.C.Y."/>
            <person name="Morgan X.C."/>
            <person name="Dunfield P.F."/>
            <person name="Tamas I."/>
            <person name="Houghton K.M."/>
            <person name="Vyssotski M."/>
            <person name="Ryan J.L.J."/>
            <person name="Lagutin K."/>
            <person name="McDonald I.R."/>
            <person name="Stott M.B."/>
        </authorList>
    </citation>
    <scope>NUCLEOTIDE SEQUENCE [LARGE SCALE GENOMIC DNA]</scope>
    <source>
        <strain evidence="5">DSM 23976 / ICMP 18418 / T49</strain>
    </source>
</reference>
<dbReference type="KEGG" id="ccz:CCALI_02647"/>
<dbReference type="AlphaFoldDB" id="S0EY31"/>
<evidence type="ECO:0000313" key="4">
    <source>
        <dbReference type="EMBL" id="CCW36439.1"/>
    </source>
</evidence>
<evidence type="ECO:0000259" key="3">
    <source>
        <dbReference type="Pfam" id="PF24481"/>
    </source>
</evidence>
<name>S0EY31_CHTCT</name>
<dbReference type="OrthoDB" id="9795058at2"/>
<evidence type="ECO:0000256" key="1">
    <source>
        <dbReference type="SAM" id="Coils"/>
    </source>
</evidence>
<accession>S0EY31</accession>
<dbReference type="PANTHER" id="PTHR39082:SF1">
    <property type="entry name" value="SCAVENGER RECEPTOR CLASS A MEMBER 3"/>
    <property type="match status" value="1"/>
</dbReference>
<dbReference type="RefSeq" id="WP_016483948.1">
    <property type="nucleotide sequence ID" value="NC_021487.1"/>
</dbReference>
<dbReference type="Proteomes" id="UP000014227">
    <property type="component" value="Chromosome I"/>
</dbReference>
<dbReference type="EMBL" id="HF951689">
    <property type="protein sequence ID" value="CCW36439.1"/>
    <property type="molecule type" value="Genomic_DNA"/>
</dbReference>
<dbReference type="eggNOG" id="COG1579">
    <property type="taxonomic scope" value="Bacteria"/>
</dbReference>
<proteinExistence type="predicted"/>
<dbReference type="InParanoid" id="S0EY31"/>
<dbReference type="InterPro" id="IPR003743">
    <property type="entry name" value="Zf-RING_7"/>
</dbReference>
<dbReference type="Gene3D" id="1.10.287.1490">
    <property type="match status" value="1"/>
</dbReference>
<dbReference type="STRING" id="454171.CP488_01444"/>
<dbReference type="Pfam" id="PF24481">
    <property type="entry name" value="CT398_CC"/>
    <property type="match status" value="1"/>
</dbReference>
<dbReference type="PANTHER" id="PTHR39082">
    <property type="entry name" value="PHOSPHOLIPASE C-BETA-2-RELATED"/>
    <property type="match status" value="1"/>
</dbReference>
<organism evidence="4 5">
    <name type="scientific">Chthonomonas calidirosea (strain DSM 23976 / ICMP 18418 / T49)</name>
    <dbReference type="NCBI Taxonomy" id="1303518"/>
    <lineage>
        <taxon>Bacteria</taxon>
        <taxon>Bacillati</taxon>
        <taxon>Armatimonadota</taxon>
        <taxon>Chthonomonadia</taxon>
        <taxon>Chthonomonadales</taxon>
        <taxon>Chthonomonadaceae</taxon>
        <taxon>Chthonomonas</taxon>
    </lineage>
</organism>
<evidence type="ECO:0000313" key="5">
    <source>
        <dbReference type="Proteomes" id="UP000014227"/>
    </source>
</evidence>
<sequence length="238" mass="26846">MGIQAELEALYRLQEIDNAIADLRREYARLDRGEAERKAYEEAKAAFSTLQETVKKLEAELRDAELELKGVESKRAREEARLKSGAVRSPRELQALEAEVEALGRQRARLDEKVLMLMEALEQRRTEEKEARQALSVAAKQLQAKIDAFNTAATQIKAESQELTEARKEALAKVPSSLLRTYERLRETKEGVAVAAVINGTCTACHLTLPTNTVDRARRYETFVHCDSCGRILYVPED</sequence>
<gene>
    <name evidence="4" type="ORF">CCALI_02647</name>
</gene>
<feature type="coiled-coil region" evidence="1">
    <location>
        <begin position="13"/>
        <end position="173"/>
    </location>
</feature>
<protein>
    <submittedName>
        <fullName evidence="4">Zn-ribbon protein, possibly nucleic acid-binding</fullName>
    </submittedName>
</protein>
<evidence type="ECO:0000259" key="2">
    <source>
        <dbReference type="Pfam" id="PF02591"/>
    </source>
</evidence>
<dbReference type="InterPro" id="IPR052376">
    <property type="entry name" value="Oxidative_Scav/Glycosyltrans"/>
</dbReference>
<feature type="domain" description="CT398-like coiled coil hairpin" evidence="3">
    <location>
        <begin position="13"/>
        <end position="189"/>
    </location>
</feature>
<keyword evidence="1" id="KW-0175">Coiled coil</keyword>
<keyword evidence="5" id="KW-1185">Reference proteome</keyword>
<dbReference type="HOGENOM" id="CLU_073076_1_0_0"/>
<dbReference type="InterPro" id="IPR056003">
    <property type="entry name" value="CT398_CC_hairpin"/>
</dbReference>